<name>A0ABQ4HZP0_9ACTN</name>
<evidence type="ECO:0000313" key="3">
    <source>
        <dbReference type="EMBL" id="GIJ11066.1"/>
    </source>
</evidence>
<evidence type="ECO:0000256" key="2">
    <source>
        <dbReference type="SAM" id="Phobius"/>
    </source>
</evidence>
<feature type="transmembrane region" description="Helical" evidence="2">
    <location>
        <begin position="40"/>
        <end position="57"/>
    </location>
</feature>
<protein>
    <recommendedName>
        <fullName evidence="5">Integral membrane protein</fullName>
    </recommendedName>
</protein>
<gene>
    <name evidence="3" type="ORF">Van01_42800</name>
</gene>
<evidence type="ECO:0000313" key="4">
    <source>
        <dbReference type="Proteomes" id="UP000647017"/>
    </source>
</evidence>
<comment type="caution">
    <text evidence="3">The sequence shown here is derived from an EMBL/GenBank/DDBJ whole genome shotgun (WGS) entry which is preliminary data.</text>
</comment>
<feature type="transmembrane region" description="Helical" evidence="2">
    <location>
        <begin position="12"/>
        <end position="34"/>
    </location>
</feature>
<keyword evidence="4" id="KW-1185">Reference proteome</keyword>
<feature type="region of interest" description="Disordered" evidence="1">
    <location>
        <begin position="148"/>
        <end position="170"/>
    </location>
</feature>
<keyword evidence="2" id="KW-1133">Transmembrane helix</keyword>
<evidence type="ECO:0000256" key="1">
    <source>
        <dbReference type="SAM" id="MobiDB-lite"/>
    </source>
</evidence>
<dbReference type="RefSeq" id="WP_204010454.1">
    <property type="nucleotide sequence ID" value="NZ_BOOZ01000026.1"/>
</dbReference>
<organism evidence="3 4">
    <name type="scientific">Micromonospora andamanensis</name>
    <dbReference type="NCBI Taxonomy" id="1287068"/>
    <lineage>
        <taxon>Bacteria</taxon>
        <taxon>Bacillati</taxon>
        <taxon>Actinomycetota</taxon>
        <taxon>Actinomycetes</taxon>
        <taxon>Micromonosporales</taxon>
        <taxon>Micromonosporaceae</taxon>
        <taxon>Micromonospora</taxon>
    </lineage>
</organism>
<dbReference type="EMBL" id="BOOZ01000026">
    <property type="protein sequence ID" value="GIJ11066.1"/>
    <property type="molecule type" value="Genomic_DNA"/>
</dbReference>
<reference evidence="3 4" key="1">
    <citation type="submission" date="2021-01" db="EMBL/GenBank/DDBJ databases">
        <title>Whole genome shotgun sequence of Verrucosispora andamanensis NBRC 109075.</title>
        <authorList>
            <person name="Komaki H."/>
            <person name="Tamura T."/>
        </authorList>
    </citation>
    <scope>NUCLEOTIDE SEQUENCE [LARGE SCALE GENOMIC DNA]</scope>
    <source>
        <strain evidence="3 4">NBRC 109075</strain>
    </source>
</reference>
<feature type="compositionally biased region" description="Basic and acidic residues" evidence="1">
    <location>
        <begin position="155"/>
        <end position="170"/>
    </location>
</feature>
<accession>A0ABQ4HZP0</accession>
<feature type="transmembrane region" description="Helical" evidence="2">
    <location>
        <begin position="122"/>
        <end position="144"/>
    </location>
</feature>
<dbReference type="Proteomes" id="UP000647017">
    <property type="component" value="Unassembled WGS sequence"/>
</dbReference>
<sequence length="170" mass="18729">MERMSAGRPRTAITWTAVLFLVTFVHHVYGGLRFDSPERIVLAVVFSAVLAVTYLTYRLGSATRWARATFWFLVYAFWVAAVGLFEGGFNHALFAVLRLLDAQDLVNDLYPVNGDARISDDLLFQGTGVLTLVAAVVLAVAPAWSSSRSSSVDRLPADRREDPDHRGGRG</sequence>
<proteinExistence type="predicted"/>
<keyword evidence="2" id="KW-0472">Membrane</keyword>
<feature type="transmembrane region" description="Helical" evidence="2">
    <location>
        <begin position="69"/>
        <end position="89"/>
    </location>
</feature>
<keyword evidence="2" id="KW-0812">Transmembrane</keyword>
<evidence type="ECO:0008006" key="5">
    <source>
        <dbReference type="Google" id="ProtNLM"/>
    </source>
</evidence>